<name>A0A328V8J8_9CHLR</name>
<evidence type="ECO:0000313" key="1">
    <source>
        <dbReference type="EMBL" id="RAQ93927.1"/>
    </source>
</evidence>
<sequence>MHRTLALGVSAAEAAGQLDLLDEPLTALVADPRPFVRKAVCQRVKKPEQRRPEMIFPSLNVWKIDPQRALIARRC</sequence>
<evidence type="ECO:0000313" key="2">
    <source>
        <dbReference type="Proteomes" id="UP000248706"/>
    </source>
</evidence>
<accession>A0A328V8J8</accession>
<gene>
    <name evidence="1" type="ORF">A4R35_00180</name>
</gene>
<reference evidence="1 2" key="1">
    <citation type="submission" date="2016-08" db="EMBL/GenBank/DDBJ databases">
        <title>Analysis of Carbohydrate Active Enzymes in Thermogemmatispora T81 Reveals Carbohydrate Degradation Ability.</title>
        <authorList>
            <person name="Tomazini A."/>
            <person name="Lal S."/>
            <person name="Stott M."/>
            <person name="Henrissat B."/>
            <person name="Polikarpov I."/>
            <person name="Sparling R."/>
            <person name="Levin D.B."/>
        </authorList>
    </citation>
    <scope>NUCLEOTIDE SEQUENCE [LARGE SCALE GENOMIC DNA]</scope>
    <source>
        <strain evidence="1 2">T81</strain>
    </source>
</reference>
<keyword evidence="2" id="KW-1185">Reference proteome</keyword>
<dbReference type="AlphaFoldDB" id="A0A328V8J8"/>
<proteinExistence type="predicted"/>
<organism evidence="1 2">
    <name type="scientific">Thermogemmatispora tikiterensis</name>
    <dbReference type="NCBI Taxonomy" id="1825093"/>
    <lineage>
        <taxon>Bacteria</taxon>
        <taxon>Bacillati</taxon>
        <taxon>Chloroflexota</taxon>
        <taxon>Ktedonobacteria</taxon>
        <taxon>Thermogemmatisporales</taxon>
        <taxon>Thermogemmatisporaceae</taxon>
        <taxon>Thermogemmatispora</taxon>
    </lineage>
</organism>
<dbReference type="Proteomes" id="UP000248706">
    <property type="component" value="Unassembled WGS sequence"/>
</dbReference>
<comment type="caution">
    <text evidence="1">The sequence shown here is derived from an EMBL/GenBank/DDBJ whole genome shotgun (WGS) entry which is preliminary data.</text>
</comment>
<dbReference type="RefSeq" id="WP_112425397.1">
    <property type="nucleotide sequence ID" value="NZ_MCIF01000002.1"/>
</dbReference>
<dbReference type="EMBL" id="MCIF01000002">
    <property type="protein sequence ID" value="RAQ93927.1"/>
    <property type="molecule type" value="Genomic_DNA"/>
</dbReference>
<protein>
    <submittedName>
        <fullName evidence="1">Uncharacterized protein</fullName>
    </submittedName>
</protein>